<comment type="caution">
    <text evidence="2">The sequence shown here is derived from an EMBL/GenBank/DDBJ whole genome shotgun (WGS) entry which is preliminary data.</text>
</comment>
<feature type="compositionally biased region" description="Low complexity" evidence="1">
    <location>
        <begin position="42"/>
        <end position="54"/>
    </location>
</feature>
<accession>A0ABP6MXY1</accession>
<evidence type="ECO:0000256" key="1">
    <source>
        <dbReference type="SAM" id="MobiDB-lite"/>
    </source>
</evidence>
<evidence type="ECO:0000313" key="2">
    <source>
        <dbReference type="EMBL" id="GAA3128803.1"/>
    </source>
</evidence>
<proteinExistence type="predicted"/>
<dbReference type="EMBL" id="BAAAUT010000012">
    <property type="protein sequence ID" value="GAA3128803.1"/>
    <property type="molecule type" value="Genomic_DNA"/>
</dbReference>
<dbReference type="Proteomes" id="UP001500320">
    <property type="component" value="Unassembled WGS sequence"/>
</dbReference>
<organism evidence="2 3">
    <name type="scientific">Planomonospora alba</name>
    <dbReference type="NCBI Taxonomy" id="161354"/>
    <lineage>
        <taxon>Bacteria</taxon>
        <taxon>Bacillati</taxon>
        <taxon>Actinomycetota</taxon>
        <taxon>Actinomycetes</taxon>
        <taxon>Streptosporangiales</taxon>
        <taxon>Streptosporangiaceae</taxon>
        <taxon>Planomonospora</taxon>
    </lineage>
</organism>
<keyword evidence="3" id="KW-1185">Reference proteome</keyword>
<name>A0ABP6MXY1_9ACTN</name>
<sequence length="158" mass="16079">MARSVGTASTCPVCRLGAPASCADSAVTSPARSVPASPDPPAGAEAAGTGAAPLAFSAPPQAAVSNARPARGITSRGPYRNVVMSWETEAFPGGFCGTGHDAVTFPGRPGRGTIRTGPRGRYGQESWKGSGAMWWWSAAGSPAWPRRGTCGRATRTYG</sequence>
<feature type="region of interest" description="Disordered" evidence="1">
    <location>
        <begin position="28"/>
        <end position="54"/>
    </location>
</feature>
<reference evidence="3" key="1">
    <citation type="journal article" date="2019" name="Int. J. Syst. Evol. Microbiol.">
        <title>The Global Catalogue of Microorganisms (GCM) 10K type strain sequencing project: providing services to taxonomists for standard genome sequencing and annotation.</title>
        <authorList>
            <consortium name="The Broad Institute Genomics Platform"/>
            <consortium name="The Broad Institute Genome Sequencing Center for Infectious Disease"/>
            <person name="Wu L."/>
            <person name="Ma J."/>
        </authorList>
    </citation>
    <scope>NUCLEOTIDE SEQUENCE [LARGE SCALE GENOMIC DNA]</scope>
    <source>
        <strain evidence="3">JCM 9373</strain>
    </source>
</reference>
<gene>
    <name evidence="2" type="ORF">GCM10010466_19390</name>
</gene>
<protein>
    <submittedName>
        <fullName evidence="2">Uncharacterized protein</fullName>
    </submittedName>
</protein>
<evidence type="ECO:0000313" key="3">
    <source>
        <dbReference type="Proteomes" id="UP001500320"/>
    </source>
</evidence>